<feature type="signal peptide" evidence="3">
    <location>
        <begin position="1"/>
        <end position="24"/>
    </location>
</feature>
<evidence type="ECO:0000313" key="4">
    <source>
        <dbReference type="EMBL" id="QDL38329.1"/>
    </source>
</evidence>
<evidence type="ECO:0000313" key="5">
    <source>
        <dbReference type="Proteomes" id="UP000316798"/>
    </source>
</evidence>
<dbReference type="GO" id="GO:0050528">
    <property type="term" value="F:acyloxyacyl hydrolase activity"/>
    <property type="evidence" value="ECO:0007669"/>
    <property type="project" value="UniProtKB-EC"/>
</dbReference>
<name>A0A515DD68_9BURK</name>
<keyword evidence="1" id="KW-0998">Cell outer membrane</keyword>
<dbReference type="GO" id="GO:0009279">
    <property type="term" value="C:cell outer membrane"/>
    <property type="evidence" value="ECO:0007669"/>
    <property type="project" value="UniProtKB-SubCell"/>
</dbReference>
<feature type="site" description="Critical for activity" evidence="2">
    <location>
        <position position="165"/>
    </location>
</feature>
<keyword evidence="3" id="KW-0732">Signal</keyword>
<keyword evidence="1" id="KW-0472">Membrane</keyword>
<dbReference type="InterPro" id="IPR018550">
    <property type="entry name" value="Lipid-A_deacylase-rel"/>
</dbReference>
<dbReference type="InterPro" id="IPR011250">
    <property type="entry name" value="OMP/PagP_B-barrel"/>
</dbReference>
<evidence type="ECO:0000256" key="2">
    <source>
        <dbReference type="PIRSR" id="PIRSR029681-2"/>
    </source>
</evidence>
<comment type="subcellular location">
    <subcellularLocation>
        <location evidence="1">Cell outer membrane</location>
        <topology evidence="1">Multi-pass membrane protein</topology>
    </subcellularLocation>
</comment>
<proteinExistence type="inferred from homology"/>
<protein>
    <recommendedName>
        <fullName evidence="1">Lipid A deacylase</fullName>
        <ecNumber evidence="1">3.1.1.77</ecNumber>
    </recommendedName>
    <alternativeName>
        <fullName evidence="1">LPS 3-O-deacylase</fullName>
    </alternativeName>
    <alternativeName>
        <fullName evidence="1">Outer membrane enzyme</fullName>
    </alternativeName>
</protein>
<gene>
    <name evidence="4" type="ORF">EUB48_14280</name>
</gene>
<dbReference type="EMBL" id="CP035503">
    <property type="protein sequence ID" value="QDL38329.1"/>
    <property type="molecule type" value="Genomic_DNA"/>
</dbReference>
<comment type="function">
    <text evidence="1">Has lipid A 3-O-deacylase activity. Hydrolyzes the ester bond at the 3 position of lipid A, a bioactive component of lipopolysaccharide (LPS), thereby releasing the primary fatty acyl moiety.</text>
</comment>
<dbReference type="SUPFAM" id="SSF56925">
    <property type="entry name" value="OMPA-like"/>
    <property type="match status" value="1"/>
</dbReference>
<comment type="catalytic activity">
    <reaction evidence="1">
        <text>a 3-(acyloxy)acyl derivative of bacterial toxin + H2O = a 3-hydroxyacyl derivative of bacterial toxin + a fatty acid + H(+)</text>
        <dbReference type="Rhea" id="RHEA:12032"/>
        <dbReference type="ChEBI" id="CHEBI:15377"/>
        <dbReference type="ChEBI" id="CHEBI:15378"/>
        <dbReference type="ChEBI" id="CHEBI:28868"/>
        <dbReference type="ChEBI" id="CHEBI:136853"/>
        <dbReference type="ChEBI" id="CHEBI:140675"/>
        <dbReference type="EC" id="3.1.1.77"/>
    </reaction>
</comment>
<dbReference type="Gene3D" id="2.40.160.20">
    <property type="match status" value="1"/>
</dbReference>
<evidence type="ECO:0000256" key="3">
    <source>
        <dbReference type="SAM" id="SignalP"/>
    </source>
</evidence>
<comment type="subunit">
    <text evidence="1">Homodimer.</text>
</comment>
<dbReference type="Proteomes" id="UP000316798">
    <property type="component" value="Chromosome"/>
</dbReference>
<dbReference type="AlphaFoldDB" id="A0A515DD68"/>
<accession>A0A515DD68</accession>
<comment type="similarity">
    <text evidence="1">Belongs to the PagL family.</text>
</comment>
<dbReference type="RefSeq" id="WP_142819766.1">
    <property type="nucleotide sequence ID" value="NZ_CP035503.1"/>
</dbReference>
<keyword evidence="5" id="KW-1185">Reference proteome</keyword>
<keyword evidence="1 4" id="KW-0378">Hydrolase</keyword>
<dbReference type="PIRSF" id="PIRSF029681">
    <property type="entry name" value="PagL"/>
    <property type="match status" value="1"/>
</dbReference>
<reference evidence="4 5" key="1">
    <citation type="submission" date="2019-01" db="EMBL/GenBank/DDBJ databases">
        <title>Genomic insights into a novel species Rhodoferax sp.</title>
        <authorList>
            <person name="Jin L."/>
        </authorList>
    </citation>
    <scope>NUCLEOTIDE SEQUENCE [LARGE SCALE GENOMIC DNA]</scope>
    <source>
        <strain evidence="4 5">CHu59-6-5</strain>
    </source>
</reference>
<dbReference type="KEGG" id="rhf:EUB48_14280"/>
<dbReference type="Pfam" id="PF09411">
    <property type="entry name" value="PagL"/>
    <property type="match status" value="1"/>
</dbReference>
<dbReference type="OrthoDB" id="5297282at2"/>
<dbReference type="EC" id="3.1.1.77" evidence="1"/>
<evidence type="ECO:0000256" key="1">
    <source>
        <dbReference type="PIRNR" id="PIRNR029681"/>
    </source>
</evidence>
<sequence length="186" mass="20187">MGRLAVFRFLMLGAALMLATGARAQVTPAPLSAPDRGGIMVQLAGGPDALRTTLGWETPVLWTHRSADGPGRIELTGEFGLSYWDARQGRQPASLWQLSAIPMLRWWPGDGRFFVEGGIGPTLVSRTQFADKAISTAFQFGDHLGVGYQFTPAVRASLRLAHFSNADIKQPNPGFTLLQLSLTCLY</sequence>
<organism evidence="4 5">
    <name type="scientific">Rhodoferax sediminis</name>
    <dbReference type="NCBI Taxonomy" id="2509614"/>
    <lineage>
        <taxon>Bacteria</taxon>
        <taxon>Pseudomonadati</taxon>
        <taxon>Pseudomonadota</taxon>
        <taxon>Betaproteobacteria</taxon>
        <taxon>Burkholderiales</taxon>
        <taxon>Comamonadaceae</taxon>
        <taxon>Rhodoferax</taxon>
    </lineage>
</organism>
<feature type="chain" id="PRO_5021992941" description="Lipid A deacylase" evidence="3">
    <location>
        <begin position="25"/>
        <end position="186"/>
    </location>
</feature>